<accession>A0A8X6UD96</accession>
<sequence length="68" mass="7715">RVNFPLRGPQTGLRLGEVKATPEHNFPINFRGHLLAGVQETGKRFPVQDPKIEVSSFYKELSRPVIPF</sequence>
<dbReference type="AlphaFoldDB" id="A0A8X6UD96"/>
<evidence type="ECO:0000313" key="1">
    <source>
        <dbReference type="EMBL" id="GFT98549.1"/>
    </source>
</evidence>
<reference evidence="1" key="1">
    <citation type="submission" date="2020-08" db="EMBL/GenBank/DDBJ databases">
        <title>Multicomponent nature underlies the extraordinary mechanical properties of spider dragline silk.</title>
        <authorList>
            <person name="Kono N."/>
            <person name="Nakamura H."/>
            <person name="Mori M."/>
            <person name="Yoshida Y."/>
            <person name="Ohtoshi R."/>
            <person name="Malay A.D."/>
            <person name="Moran D.A.P."/>
            <person name="Tomita M."/>
            <person name="Numata K."/>
            <person name="Arakawa K."/>
        </authorList>
    </citation>
    <scope>NUCLEOTIDE SEQUENCE</scope>
</reference>
<proteinExistence type="predicted"/>
<name>A0A8X6UD96_NEPPI</name>
<feature type="non-terminal residue" evidence="1">
    <location>
        <position position="1"/>
    </location>
</feature>
<dbReference type="Proteomes" id="UP000887013">
    <property type="component" value="Unassembled WGS sequence"/>
</dbReference>
<keyword evidence="2" id="KW-1185">Reference proteome</keyword>
<dbReference type="EMBL" id="BMAW01075790">
    <property type="protein sequence ID" value="GFT98549.1"/>
    <property type="molecule type" value="Genomic_DNA"/>
</dbReference>
<gene>
    <name evidence="1" type="ORF">NPIL_687581</name>
</gene>
<protein>
    <submittedName>
        <fullName evidence="1">Uncharacterized protein</fullName>
    </submittedName>
</protein>
<comment type="caution">
    <text evidence="1">The sequence shown here is derived from an EMBL/GenBank/DDBJ whole genome shotgun (WGS) entry which is preliminary data.</text>
</comment>
<organism evidence="1 2">
    <name type="scientific">Nephila pilipes</name>
    <name type="common">Giant wood spider</name>
    <name type="synonym">Nephila maculata</name>
    <dbReference type="NCBI Taxonomy" id="299642"/>
    <lineage>
        <taxon>Eukaryota</taxon>
        <taxon>Metazoa</taxon>
        <taxon>Ecdysozoa</taxon>
        <taxon>Arthropoda</taxon>
        <taxon>Chelicerata</taxon>
        <taxon>Arachnida</taxon>
        <taxon>Araneae</taxon>
        <taxon>Araneomorphae</taxon>
        <taxon>Entelegynae</taxon>
        <taxon>Araneoidea</taxon>
        <taxon>Nephilidae</taxon>
        <taxon>Nephila</taxon>
    </lineage>
</organism>
<evidence type="ECO:0000313" key="2">
    <source>
        <dbReference type="Proteomes" id="UP000887013"/>
    </source>
</evidence>